<evidence type="ECO:0000256" key="8">
    <source>
        <dbReference type="ARBA" id="ARBA00022896"/>
    </source>
</evidence>
<keyword evidence="14" id="KW-1185">Reference proteome</keyword>
<dbReference type="GO" id="GO:0031418">
    <property type="term" value="F:L-ascorbic acid binding"/>
    <property type="evidence" value="ECO:0007669"/>
    <property type="project" value="UniProtKB-KW"/>
</dbReference>
<dbReference type="InterPro" id="IPR045054">
    <property type="entry name" value="P4HA-like"/>
</dbReference>
<evidence type="ECO:0000256" key="6">
    <source>
        <dbReference type="ARBA" id="ARBA00022723"/>
    </source>
</evidence>
<dbReference type="RefSeq" id="XP_022325162.1">
    <property type="nucleotide sequence ID" value="XM_022469454.1"/>
</dbReference>
<evidence type="ECO:0000259" key="13">
    <source>
        <dbReference type="PROSITE" id="PS51471"/>
    </source>
</evidence>
<dbReference type="Gene3D" id="1.25.40.10">
    <property type="entry name" value="Tetratricopeptide repeat domain"/>
    <property type="match status" value="1"/>
</dbReference>
<name>A0A8B8DAU7_CRAVI</name>
<dbReference type="GO" id="GO:0005506">
    <property type="term" value="F:iron ion binding"/>
    <property type="evidence" value="ECO:0007669"/>
    <property type="project" value="InterPro"/>
</dbReference>
<dbReference type="AlphaFoldDB" id="A0A8B8DAU7"/>
<reference evidence="15 16" key="1">
    <citation type="submission" date="2025-04" db="UniProtKB">
        <authorList>
            <consortium name="RefSeq"/>
        </authorList>
    </citation>
    <scope>IDENTIFICATION</scope>
    <source>
        <tissue evidence="15 16">Whole sample</tissue>
    </source>
</reference>
<dbReference type="Proteomes" id="UP000694844">
    <property type="component" value="Chromosome 3"/>
</dbReference>
<evidence type="ECO:0000313" key="16">
    <source>
        <dbReference type="RefSeq" id="XP_022325163.1"/>
    </source>
</evidence>
<dbReference type="GO" id="GO:0004656">
    <property type="term" value="F:procollagen-proline 4-dioxygenase activity"/>
    <property type="evidence" value="ECO:0007669"/>
    <property type="project" value="UniProtKB-EC"/>
</dbReference>
<evidence type="ECO:0000256" key="7">
    <source>
        <dbReference type="ARBA" id="ARBA00022824"/>
    </source>
</evidence>
<dbReference type="Pfam" id="PF08336">
    <property type="entry name" value="P4Ha_N"/>
    <property type="match status" value="1"/>
</dbReference>
<evidence type="ECO:0000256" key="10">
    <source>
        <dbReference type="ARBA" id="ARBA00023002"/>
    </source>
</evidence>
<keyword evidence="11" id="KW-0408">Iron</keyword>
<dbReference type="PROSITE" id="PS51471">
    <property type="entry name" value="FE2OG_OXY"/>
    <property type="match status" value="1"/>
</dbReference>
<dbReference type="PANTHER" id="PTHR10869:SF244">
    <property type="entry name" value="PROLYL 4-HYDROXYLASE SUBUNIT ALPHA-2"/>
    <property type="match status" value="1"/>
</dbReference>
<evidence type="ECO:0000256" key="5">
    <source>
        <dbReference type="ARBA" id="ARBA00012269"/>
    </source>
</evidence>
<evidence type="ECO:0000256" key="2">
    <source>
        <dbReference type="ARBA" id="ARBA00002035"/>
    </source>
</evidence>
<dbReference type="PANTHER" id="PTHR10869">
    <property type="entry name" value="PROLYL 4-HYDROXYLASE ALPHA SUBUNIT"/>
    <property type="match status" value="1"/>
</dbReference>
<dbReference type="Gene3D" id="2.60.120.620">
    <property type="entry name" value="q2cbj1_9rhob like domain"/>
    <property type="match status" value="1"/>
</dbReference>
<comment type="subcellular location">
    <subcellularLocation>
        <location evidence="3">Endoplasmic reticulum lumen</location>
    </subcellularLocation>
</comment>
<keyword evidence="7" id="KW-0256">Endoplasmic reticulum</keyword>
<evidence type="ECO:0000256" key="4">
    <source>
        <dbReference type="ARBA" id="ARBA00006511"/>
    </source>
</evidence>
<evidence type="ECO:0000256" key="3">
    <source>
        <dbReference type="ARBA" id="ARBA00004319"/>
    </source>
</evidence>
<dbReference type="InterPro" id="IPR011990">
    <property type="entry name" value="TPR-like_helical_dom_sf"/>
</dbReference>
<feature type="domain" description="Fe2OG dioxygenase" evidence="13">
    <location>
        <begin position="360"/>
        <end position="480"/>
    </location>
</feature>
<dbReference type="OrthoDB" id="420380at2759"/>
<dbReference type="GO" id="GO:0005788">
    <property type="term" value="C:endoplasmic reticulum lumen"/>
    <property type="evidence" value="ECO:0007669"/>
    <property type="project" value="UniProtKB-SubCell"/>
</dbReference>
<keyword evidence="12" id="KW-0325">Glycoprotein</keyword>
<sequence length="512" mass="59475">MEDKLFKDFEVFLQRSDKREEIVPEAVIRFYNERKADARLDSCLNMAHPIRAFYIIHRIYKDWSTVINSLNGNKTIAYQPMVSDFLTKYQSTLTKLGFWPTFDDVSGLADNILRLWSVYDLDIKDIMNGEVASEGTRPLKKTEVETIAHTANLVQMDYYHLSLLSELLNRTEDQHEKEEYQKRMNKAYYTAKTRRMSVLWVPALAYTDFKKYNERRIVLREANKTSISQNDIYTLFIQPSDFEKLCCKPLKTKREESKLSCYLKETALPFYFAKEEVVHYEPRISVFYDVISDDDIRYLKRVATKTLHDSSVGVGHVGRVRVSLTSWVPDQAHPKVSKRLARRIANIVNLDTTFKSRASPVEHWQVVSYSTGGYFNEHLDPNLETNQYIWEATEESQKYLQPYGKFQGHRIATWMLYLSDVKAGGETVFPLLKARIPVVKGAAAFWYNLLPSGNVDGRTRHGGCPVLLGSKWVSNKWIHESGQEFKRPCGKTVDSEDVYPDKYLPQHNAQVY</sequence>
<evidence type="ECO:0000256" key="9">
    <source>
        <dbReference type="ARBA" id="ARBA00022964"/>
    </source>
</evidence>
<evidence type="ECO:0000256" key="1">
    <source>
        <dbReference type="ARBA" id="ARBA00001961"/>
    </source>
</evidence>
<dbReference type="Pfam" id="PF13640">
    <property type="entry name" value="2OG-FeII_Oxy_3"/>
    <property type="match status" value="1"/>
</dbReference>
<dbReference type="InterPro" id="IPR044862">
    <property type="entry name" value="Pro_4_hyd_alph_FE2OG_OXY"/>
</dbReference>
<organism evidence="14 16">
    <name type="scientific">Crassostrea virginica</name>
    <name type="common">Eastern oyster</name>
    <dbReference type="NCBI Taxonomy" id="6565"/>
    <lineage>
        <taxon>Eukaryota</taxon>
        <taxon>Metazoa</taxon>
        <taxon>Spiralia</taxon>
        <taxon>Lophotrochozoa</taxon>
        <taxon>Mollusca</taxon>
        <taxon>Bivalvia</taxon>
        <taxon>Autobranchia</taxon>
        <taxon>Pteriomorphia</taxon>
        <taxon>Ostreida</taxon>
        <taxon>Ostreoidea</taxon>
        <taxon>Ostreidae</taxon>
        <taxon>Crassostrea</taxon>
    </lineage>
</organism>
<keyword evidence="10" id="KW-0560">Oxidoreductase</keyword>
<evidence type="ECO:0000313" key="14">
    <source>
        <dbReference type="Proteomes" id="UP000694844"/>
    </source>
</evidence>
<dbReference type="InterPro" id="IPR005123">
    <property type="entry name" value="Oxoglu/Fe-dep_dioxygenase_dom"/>
</dbReference>
<comment type="function">
    <text evidence="2">Catalyzes the post-translational formation of 4-hydroxyproline in -Xaa-Pro-Gly- sequences in collagens and other proteins.</text>
</comment>
<dbReference type="InterPro" id="IPR006620">
    <property type="entry name" value="Pro_4_hyd_alph"/>
</dbReference>
<protein>
    <recommendedName>
        <fullName evidence="5">procollagen-proline 4-dioxygenase</fullName>
        <ecNumber evidence="5">1.14.11.2</ecNumber>
    </recommendedName>
</protein>
<comment type="similarity">
    <text evidence="4">Belongs to the P4HA family.</text>
</comment>
<evidence type="ECO:0000313" key="15">
    <source>
        <dbReference type="RefSeq" id="XP_022325162.1"/>
    </source>
</evidence>
<keyword evidence="8" id="KW-0847">Vitamin C</keyword>
<gene>
    <name evidence="15 16" type="primary">LOC111125535</name>
</gene>
<evidence type="ECO:0000256" key="11">
    <source>
        <dbReference type="ARBA" id="ARBA00023004"/>
    </source>
</evidence>
<keyword evidence="9" id="KW-0223">Dioxygenase</keyword>
<dbReference type="GeneID" id="111125535"/>
<keyword evidence="6" id="KW-0479">Metal-binding</keyword>
<evidence type="ECO:0000256" key="12">
    <source>
        <dbReference type="ARBA" id="ARBA00023180"/>
    </source>
</evidence>
<dbReference type="InterPro" id="IPR013547">
    <property type="entry name" value="P4H_N"/>
</dbReference>
<dbReference type="SMART" id="SM00702">
    <property type="entry name" value="P4Hc"/>
    <property type="match status" value="1"/>
</dbReference>
<dbReference type="EC" id="1.14.11.2" evidence="5"/>
<proteinExistence type="inferred from homology"/>
<dbReference type="RefSeq" id="XP_022325163.1">
    <property type="nucleotide sequence ID" value="XM_022469455.1"/>
</dbReference>
<accession>A0A8B8DAU7</accession>
<comment type="cofactor">
    <cofactor evidence="1">
        <name>L-ascorbate</name>
        <dbReference type="ChEBI" id="CHEBI:38290"/>
    </cofactor>
</comment>